<feature type="chain" id="PRO_5002159854" description="Cerato-platanin" evidence="4">
    <location>
        <begin position="22"/>
        <end position="146"/>
    </location>
</feature>
<evidence type="ECO:0008006" key="7">
    <source>
        <dbReference type="Google" id="ProtNLM"/>
    </source>
</evidence>
<evidence type="ECO:0000256" key="3">
    <source>
        <dbReference type="ARBA" id="ARBA00022525"/>
    </source>
</evidence>
<protein>
    <recommendedName>
        <fullName evidence="7">Cerato-platanin</fullName>
    </recommendedName>
</protein>
<dbReference type="Proteomes" id="UP000053989">
    <property type="component" value="Unassembled WGS sequence"/>
</dbReference>
<dbReference type="Pfam" id="PF07249">
    <property type="entry name" value="Cerato-platanin"/>
    <property type="match status" value="1"/>
</dbReference>
<dbReference type="InterPro" id="IPR036908">
    <property type="entry name" value="RlpA-like_sf"/>
</dbReference>
<proteinExistence type="inferred from homology"/>
<dbReference type="GO" id="GO:0005576">
    <property type="term" value="C:extracellular region"/>
    <property type="evidence" value="ECO:0007669"/>
    <property type="project" value="UniProtKB-SubCell"/>
</dbReference>
<evidence type="ECO:0000256" key="2">
    <source>
        <dbReference type="ARBA" id="ARBA00010421"/>
    </source>
</evidence>
<dbReference type="EMBL" id="KN822110">
    <property type="protein sequence ID" value="KIM56738.1"/>
    <property type="molecule type" value="Genomic_DNA"/>
</dbReference>
<dbReference type="OrthoDB" id="4898945at2759"/>
<reference evidence="6" key="2">
    <citation type="submission" date="2015-01" db="EMBL/GenBank/DDBJ databases">
        <title>Evolutionary Origins and Diversification of the Mycorrhizal Mutualists.</title>
        <authorList>
            <consortium name="DOE Joint Genome Institute"/>
            <consortium name="Mycorrhizal Genomics Consortium"/>
            <person name="Kohler A."/>
            <person name="Kuo A."/>
            <person name="Nagy L.G."/>
            <person name="Floudas D."/>
            <person name="Copeland A."/>
            <person name="Barry K.W."/>
            <person name="Cichocki N."/>
            <person name="Veneault-Fourrey C."/>
            <person name="LaButti K."/>
            <person name="Lindquist E.A."/>
            <person name="Lipzen A."/>
            <person name="Lundell T."/>
            <person name="Morin E."/>
            <person name="Murat C."/>
            <person name="Riley R."/>
            <person name="Ohm R."/>
            <person name="Sun H."/>
            <person name="Tunlid A."/>
            <person name="Henrissat B."/>
            <person name="Grigoriev I.V."/>
            <person name="Hibbett D.S."/>
            <person name="Martin F."/>
        </authorList>
    </citation>
    <scope>NUCLEOTIDE SEQUENCE [LARGE SCALE GENOMIC DNA]</scope>
    <source>
        <strain evidence="6">Foug A</strain>
    </source>
</reference>
<evidence type="ECO:0000256" key="4">
    <source>
        <dbReference type="SAM" id="SignalP"/>
    </source>
</evidence>
<keyword evidence="4" id="KW-0732">Signal</keyword>
<dbReference type="InParanoid" id="A0A0C2Z473"/>
<dbReference type="InterPro" id="IPR010829">
    <property type="entry name" value="Cerato-platanin"/>
</dbReference>
<evidence type="ECO:0000313" key="5">
    <source>
        <dbReference type="EMBL" id="KIM56738.1"/>
    </source>
</evidence>
<comment type="similarity">
    <text evidence="2">Belongs to the cerato-platanin family.</text>
</comment>
<comment type="subcellular location">
    <subcellularLocation>
        <location evidence="1">Secreted</location>
    </subcellularLocation>
</comment>
<gene>
    <name evidence="5" type="ORF">SCLCIDRAFT_1219991</name>
</gene>
<keyword evidence="6" id="KW-1185">Reference proteome</keyword>
<dbReference type="Gene3D" id="2.40.40.10">
    <property type="entry name" value="RlpA-like domain"/>
    <property type="match status" value="1"/>
</dbReference>
<accession>A0A0C2Z473</accession>
<dbReference type="AlphaFoldDB" id="A0A0C2Z473"/>
<organism evidence="5 6">
    <name type="scientific">Scleroderma citrinum Foug A</name>
    <dbReference type="NCBI Taxonomy" id="1036808"/>
    <lineage>
        <taxon>Eukaryota</taxon>
        <taxon>Fungi</taxon>
        <taxon>Dikarya</taxon>
        <taxon>Basidiomycota</taxon>
        <taxon>Agaricomycotina</taxon>
        <taxon>Agaricomycetes</taxon>
        <taxon>Agaricomycetidae</taxon>
        <taxon>Boletales</taxon>
        <taxon>Sclerodermatineae</taxon>
        <taxon>Sclerodermataceae</taxon>
        <taxon>Scleroderma</taxon>
    </lineage>
</organism>
<reference evidence="5 6" key="1">
    <citation type="submission" date="2014-04" db="EMBL/GenBank/DDBJ databases">
        <authorList>
            <consortium name="DOE Joint Genome Institute"/>
            <person name="Kuo A."/>
            <person name="Kohler A."/>
            <person name="Nagy L.G."/>
            <person name="Floudas D."/>
            <person name="Copeland A."/>
            <person name="Barry K.W."/>
            <person name="Cichocki N."/>
            <person name="Veneault-Fourrey C."/>
            <person name="LaButti K."/>
            <person name="Lindquist E.A."/>
            <person name="Lipzen A."/>
            <person name="Lundell T."/>
            <person name="Morin E."/>
            <person name="Murat C."/>
            <person name="Sun H."/>
            <person name="Tunlid A."/>
            <person name="Henrissat B."/>
            <person name="Grigoriev I.V."/>
            <person name="Hibbett D.S."/>
            <person name="Martin F."/>
            <person name="Nordberg H.P."/>
            <person name="Cantor M.N."/>
            <person name="Hua S.X."/>
        </authorList>
    </citation>
    <scope>NUCLEOTIDE SEQUENCE [LARGE SCALE GENOMIC DNA]</scope>
    <source>
        <strain evidence="5 6">Foug A</strain>
    </source>
</reference>
<dbReference type="CDD" id="cd22778">
    <property type="entry name" value="DPBB_CEPL-like"/>
    <property type="match status" value="1"/>
</dbReference>
<sequence>MKFTVIFSALAAFSVPWAALAQSTVKVTYDVYYENATWPLESTACSNGVNGLVTRGYPTLGSLPTFPNTTGIPGLTWNSTLCGTCWTVSYTFSNGTTTEVTVTAIDAAATFNMSPQAFGHLAGIDGYEAGSVEATAMQVAASECGM</sequence>
<feature type="signal peptide" evidence="4">
    <location>
        <begin position="1"/>
        <end position="21"/>
    </location>
</feature>
<evidence type="ECO:0000313" key="6">
    <source>
        <dbReference type="Proteomes" id="UP000053989"/>
    </source>
</evidence>
<evidence type="ECO:0000256" key="1">
    <source>
        <dbReference type="ARBA" id="ARBA00004613"/>
    </source>
</evidence>
<dbReference type="SUPFAM" id="SSF50685">
    <property type="entry name" value="Barwin-like endoglucanases"/>
    <property type="match status" value="1"/>
</dbReference>
<dbReference type="HOGENOM" id="CLU_111635_0_0_1"/>
<keyword evidence="3" id="KW-0964">Secreted</keyword>
<name>A0A0C2Z473_9AGAM</name>